<gene>
    <name evidence="1" type="ORF">A1sIIB76_04690</name>
</gene>
<dbReference type="SUPFAM" id="SSF54909">
    <property type="entry name" value="Dimeric alpha+beta barrel"/>
    <property type="match status" value="1"/>
</dbReference>
<dbReference type="InterPro" id="IPR008000">
    <property type="entry name" value="Rham/fucose_mutarotase"/>
</dbReference>
<dbReference type="InterPro" id="IPR011008">
    <property type="entry name" value="Dimeric_a/b-barrel"/>
</dbReference>
<dbReference type="GO" id="GO:0016857">
    <property type="term" value="F:racemase and epimerase activity, acting on carbohydrates and derivatives"/>
    <property type="evidence" value="ECO:0007669"/>
    <property type="project" value="InterPro"/>
</dbReference>
<dbReference type="EMBL" id="CP016778">
    <property type="protein sequence ID" value="ASY22847.1"/>
    <property type="molecule type" value="Genomic_DNA"/>
</dbReference>
<protein>
    <submittedName>
        <fullName evidence="1">L-rhamnose mutarotase</fullName>
    </submittedName>
</protein>
<dbReference type="PANTHER" id="PTHR34389">
    <property type="entry name" value="L-RHAMNOSE MUTAROTASE"/>
    <property type="match status" value="1"/>
</dbReference>
<dbReference type="RefSeq" id="WP_095684903.1">
    <property type="nucleotide sequence ID" value="NZ_CP016775.1"/>
</dbReference>
<proteinExistence type="predicted"/>
<dbReference type="GO" id="GO:0019301">
    <property type="term" value="P:rhamnose catabolic process"/>
    <property type="evidence" value="ECO:0007669"/>
    <property type="project" value="TreeGrafter"/>
</dbReference>
<dbReference type="PANTHER" id="PTHR34389:SF2">
    <property type="entry name" value="L-RHAMNOSE MUTAROTASE"/>
    <property type="match status" value="1"/>
</dbReference>
<dbReference type="Gene3D" id="3.30.70.100">
    <property type="match status" value="1"/>
</dbReference>
<organism evidence="1 2">
    <name type="scientific">Candidatus Planktophila versatilis</name>
    <dbReference type="NCBI Taxonomy" id="1884905"/>
    <lineage>
        <taxon>Bacteria</taxon>
        <taxon>Bacillati</taxon>
        <taxon>Actinomycetota</taxon>
        <taxon>Actinomycetes</taxon>
        <taxon>Candidatus Nanopelagicales</taxon>
        <taxon>Candidatus Nanopelagicaceae</taxon>
        <taxon>Candidatus Planktophila</taxon>
    </lineage>
</organism>
<name>A0AAC9YVT2_9ACTN</name>
<dbReference type="AlphaFoldDB" id="A0AAC9YVT2"/>
<dbReference type="Pfam" id="PF05336">
    <property type="entry name" value="rhaM"/>
    <property type="match status" value="1"/>
</dbReference>
<accession>A0AAC9YVT2</accession>
<sequence>MVRRAFTMRLKPGSLATYKMHHDAIWAEMIAELEKSGIADMTIFENDPVLVMYSVITDVEAWDRLWHSEVHDRWAVLMSPLMEFNSDGIVNSTELREVFHLETNAGK</sequence>
<evidence type="ECO:0000313" key="2">
    <source>
        <dbReference type="Proteomes" id="UP000217194"/>
    </source>
</evidence>
<dbReference type="Proteomes" id="UP000217194">
    <property type="component" value="Chromosome"/>
</dbReference>
<reference evidence="1 2" key="1">
    <citation type="submission" date="2016-07" db="EMBL/GenBank/DDBJ databases">
        <title>High microdiversification within the ubiquitous acI lineage of Actinobacteria.</title>
        <authorList>
            <person name="Neuenschwander S.M."/>
            <person name="Salcher M."/>
            <person name="Ghai R."/>
            <person name="Pernthaler J."/>
        </authorList>
    </citation>
    <scope>NUCLEOTIDE SEQUENCE [LARGE SCALE GENOMIC DNA]</scope>
    <source>
        <strain evidence="1">MMS-IIB-76</strain>
    </source>
</reference>
<evidence type="ECO:0000313" key="1">
    <source>
        <dbReference type="EMBL" id="ASY22847.1"/>
    </source>
</evidence>